<keyword evidence="3" id="KW-1185">Reference proteome</keyword>
<name>A0A0L0VHJ0_9BASI</name>
<accession>A0A0L0VHJ0</accession>
<dbReference type="AlphaFoldDB" id="A0A0L0VHJ0"/>
<feature type="region of interest" description="Disordered" evidence="1">
    <location>
        <begin position="1"/>
        <end position="58"/>
    </location>
</feature>
<feature type="compositionally biased region" description="Polar residues" evidence="1">
    <location>
        <begin position="33"/>
        <end position="58"/>
    </location>
</feature>
<proteinExistence type="predicted"/>
<dbReference type="EMBL" id="AJIL01000053">
    <property type="protein sequence ID" value="KNE98757.1"/>
    <property type="molecule type" value="Genomic_DNA"/>
</dbReference>
<gene>
    <name evidence="2" type="ORF">PSTG_07944</name>
</gene>
<dbReference type="Proteomes" id="UP000054564">
    <property type="component" value="Unassembled WGS sequence"/>
</dbReference>
<feature type="compositionally biased region" description="Polar residues" evidence="1">
    <location>
        <begin position="1"/>
        <end position="17"/>
    </location>
</feature>
<evidence type="ECO:0000313" key="3">
    <source>
        <dbReference type="Proteomes" id="UP000054564"/>
    </source>
</evidence>
<reference evidence="3" key="1">
    <citation type="submission" date="2014-03" db="EMBL/GenBank/DDBJ databases">
        <title>The Genome Sequence of Puccinia striiformis f. sp. tritici PST-78.</title>
        <authorList>
            <consortium name="The Broad Institute Genome Sequencing Platform"/>
            <person name="Cuomo C."/>
            <person name="Hulbert S."/>
            <person name="Chen X."/>
            <person name="Walker B."/>
            <person name="Young S.K."/>
            <person name="Zeng Q."/>
            <person name="Gargeya S."/>
            <person name="Fitzgerald M."/>
            <person name="Haas B."/>
            <person name="Abouelleil A."/>
            <person name="Alvarado L."/>
            <person name="Arachchi H.M."/>
            <person name="Berlin A.M."/>
            <person name="Chapman S.B."/>
            <person name="Goldberg J."/>
            <person name="Griggs A."/>
            <person name="Gujja S."/>
            <person name="Hansen M."/>
            <person name="Howarth C."/>
            <person name="Imamovic A."/>
            <person name="Larimer J."/>
            <person name="McCowan C."/>
            <person name="Montmayeur A."/>
            <person name="Murphy C."/>
            <person name="Neiman D."/>
            <person name="Pearson M."/>
            <person name="Priest M."/>
            <person name="Roberts A."/>
            <person name="Saif S."/>
            <person name="Shea T."/>
            <person name="Sisk P."/>
            <person name="Sykes S."/>
            <person name="Wortman J."/>
            <person name="Nusbaum C."/>
            <person name="Birren B."/>
        </authorList>
    </citation>
    <scope>NUCLEOTIDE SEQUENCE [LARGE SCALE GENOMIC DNA]</scope>
    <source>
        <strain evidence="3">race PST-78</strain>
    </source>
</reference>
<comment type="caution">
    <text evidence="2">The sequence shown here is derived from an EMBL/GenBank/DDBJ whole genome shotgun (WGS) entry which is preliminary data.</text>
</comment>
<protein>
    <submittedName>
        <fullName evidence="2">Uncharacterized protein</fullName>
    </submittedName>
</protein>
<organism evidence="2 3">
    <name type="scientific">Puccinia striiformis f. sp. tritici PST-78</name>
    <dbReference type="NCBI Taxonomy" id="1165861"/>
    <lineage>
        <taxon>Eukaryota</taxon>
        <taxon>Fungi</taxon>
        <taxon>Dikarya</taxon>
        <taxon>Basidiomycota</taxon>
        <taxon>Pucciniomycotina</taxon>
        <taxon>Pucciniomycetes</taxon>
        <taxon>Pucciniales</taxon>
        <taxon>Pucciniaceae</taxon>
        <taxon>Puccinia</taxon>
    </lineage>
</organism>
<evidence type="ECO:0000256" key="1">
    <source>
        <dbReference type="SAM" id="MobiDB-lite"/>
    </source>
</evidence>
<evidence type="ECO:0000313" key="2">
    <source>
        <dbReference type="EMBL" id="KNE98757.1"/>
    </source>
</evidence>
<sequence>MSDQLNTLSNTVHNATPNPNPLLNKDSLVENMLTYQSTGDQPTGSQDPTGAQGCCNSVPSLNSLKRNKDSLLNLDTQKNKLDDLVGSLVIILDHQPISTIVNSQQLSSHQQEQTLPQSSKQLESLLLTRITLPTKGKVVSRTETH</sequence>